<dbReference type="InterPro" id="IPR041916">
    <property type="entry name" value="Anti_sigma_zinc_sf"/>
</dbReference>
<accession>A0ABP7Q980</accession>
<name>A0ABP7Q980_9SPHI</name>
<dbReference type="Proteomes" id="UP001500742">
    <property type="component" value="Unassembled WGS sequence"/>
</dbReference>
<dbReference type="Gene3D" id="1.10.10.1320">
    <property type="entry name" value="Anti-sigma factor, zinc-finger domain"/>
    <property type="match status" value="1"/>
</dbReference>
<comment type="subcellular location">
    <subcellularLocation>
        <location evidence="2">Cell membrane</location>
    </subcellularLocation>
    <subcellularLocation>
        <location evidence="1">Membrane</location>
        <topology evidence="1">Single-pass membrane protein</topology>
    </subcellularLocation>
</comment>
<evidence type="ECO:0000256" key="7">
    <source>
        <dbReference type="ARBA" id="ARBA00029829"/>
    </source>
</evidence>
<evidence type="ECO:0000256" key="6">
    <source>
        <dbReference type="ARBA" id="ARBA00023136"/>
    </source>
</evidence>
<keyword evidence="6 10" id="KW-0472">Membrane</keyword>
<keyword evidence="3" id="KW-1003">Cell membrane</keyword>
<keyword evidence="4 10" id="KW-0812">Transmembrane</keyword>
<evidence type="ECO:0000313" key="13">
    <source>
        <dbReference type="Proteomes" id="UP001500742"/>
    </source>
</evidence>
<dbReference type="InterPro" id="IPR051474">
    <property type="entry name" value="Anti-sigma-K/W_factor"/>
</dbReference>
<evidence type="ECO:0000313" key="12">
    <source>
        <dbReference type="EMBL" id="GAA3978635.1"/>
    </source>
</evidence>
<dbReference type="InterPro" id="IPR018764">
    <property type="entry name" value="RskA_C"/>
</dbReference>
<evidence type="ECO:0000256" key="5">
    <source>
        <dbReference type="ARBA" id="ARBA00022989"/>
    </source>
</evidence>
<protein>
    <recommendedName>
        <fullName evidence="8">Regulator of SigK</fullName>
    </recommendedName>
    <alternativeName>
        <fullName evidence="7">Sigma-K anti-sigma factor RskA</fullName>
    </alternativeName>
</protein>
<gene>
    <name evidence="12" type="ORF">GCM10022210_32050</name>
</gene>
<evidence type="ECO:0000256" key="8">
    <source>
        <dbReference type="ARBA" id="ARBA00030803"/>
    </source>
</evidence>
<reference evidence="13" key="1">
    <citation type="journal article" date="2019" name="Int. J. Syst. Evol. Microbiol.">
        <title>The Global Catalogue of Microorganisms (GCM) 10K type strain sequencing project: providing services to taxonomists for standard genome sequencing and annotation.</title>
        <authorList>
            <consortium name="The Broad Institute Genomics Platform"/>
            <consortium name="The Broad Institute Genome Sequencing Center for Infectious Disease"/>
            <person name="Wu L."/>
            <person name="Ma J."/>
        </authorList>
    </citation>
    <scope>NUCLEOTIDE SEQUENCE [LARGE SCALE GENOMIC DNA]</scope>
    <source>
        <strain evidence="13">JCM 16601</strain>
    </source>
</reference>
<evidence type="ECO:0000256" key="3">
    <source>
        <dbReference type="ARBA" id="ARBA00022475"/>
    </source>
</evidence>
<evidence type="ECO:0000259" key="11">
    <source>
        <dbReference type="Pfam" id="PF10099"/>
    </source>
</evidence>
<comment type="caution">
    <text evidence="12">The sequence shown here is derived from an EMBL/GenBank/DDBJ whole genome shotgun (WGS) entry which is preliminary data.</text>
</comment>
<sequence length="288" mass="31798">MKVEDLKAYIETGILELYVLGDVTPDEKRQVEEMASKHPEVKAELDEIELSMELYAKENAVEPSEDLRGRILGSLLTNFGDDRNFTAAPPHNESDTYEEEEEEQGNAIVAMPVRKESNFYKYAFAASLALLIASAVAIFNLNNKLQDSNSQLIALQQSKQQFANQVNLMDKELTVFRDTSYKLIRLKGTPKNPASAITLAFSPGKKKVVLDIADMKMAQNDKAHQYQLWALVGGKPVDLGVFDSASDTTASIKEMKSIASADAFAVTLEPRGGSVNPTLDQMVVIGKY</sequence>
<evidence type="ECO:0000256" key="4">
    <source>
        <dbReference type="ARBA" id="ARBA00022692"/>
    </source>
</evidence>
<proteinExistence type="predicted"/>
<organism evidence="12 13">
    <name type="scientific">Mucilaginibacter dorajii</name>
    <dbReference type="NCBI Taxonomy" id="692994"/>
    <lineage>
        <taxon>Bacteria</taxon>
        <taxon>Pseudomonadati</taxon>
        <taxon>Bacteroidota</taxon>
        <taxon>Sphingobacteriia</taxon>
        <taxon>Sphingobacteriales</taxon>
        <taxon>Sphingobacteriaceae</taxon>
        <taxon>Mucilaginibacter</taxon>
    </lineage>
</organism>
<evidence type="ECO:0000256" key="1">
    <source>
        <dbReference type="ARBA" id="ARBA00004167"/>
    </source>
</evidence>
<dbReference type="Pfam" id="PF10099">
    <property type="entry name" value="RskA_C"/>
    <property type="match status" value="1"/>
</dbReference>
<dbReference type="PANTHER" id="PTHR37461:SF1">
    <property type="entry name" value="ANTI-SIGMA-K FACTOR RSKA"/>
    <property type="match status" value="1"/>
</dbReference>
<evidence type="ECO:0000256" key="2">
    <source>
        <dbReference type="ARBA" id="ARBA00004236"/>
    </source>
</evidence>
<feature type="transmembrane region" description="Helical" evidence="10">
    <location>
        <begin position="119"/>
        <end position="141"/>
    </location>
</feature>
<dbReference type="PANTHER" id="PTHR37461">
    <property type="entry name" value="ANTI-SIGMA-K FACTOR RSKA"/>
    <property type="match status" value="1"/>
</dbReference>
<keyword evidence="5 10" id="KW-1133">Transmembrane helix</keyword>
<evidence type="ECO:0000256" key="9">
    <source>
        <dbReference type="SAM" id="MobiDB-lite"/>
    </source>
</evidence>
<evidence type="ECO:0000256" key="10">
    <source>
        <dbReference type="SAM" id="Phobius"/>
    </source>
</evidence>
<keyword evidence="13" id="KW-1185">Reference proteome</keyword>
<feature type="region of interest" description="Disordered" evidence="9">
    <location>
        <begin position="82"/>
        <end position="102"/>
    </location>
</feature>
<dbReference type="EMBL" id="BAAAZC010000024">
    <property type="protein sequence ID" value="GAA3978635.1"/>
    <property type="molecule type" value="Genomic_DNA"/>
</dbReference>
<feature type="domain" description="Anti-sigma K factor RskA C-terminal" evidence="11">
    <location>
        <begin position="128"/>
        <end position="278"/>
    </location>
</feature>